<evidence type="ECO:0000256" key="4">
    <source>
        <dbReference type="ARBA" id="ARBA00010739"/>
    </source>
</evidence>
<evidence type="ECO:0000256" key="10">
    <source>
        <dbReference type="RuleBase" id="RU365081"/>
    </source>
</evidence>
<dbReference type="eggNOG" id="KOG0415">
    <property type="taxonomic scope" value="Eukaryota"/>
</dbReference>
<reference evidence="13 14" key="1">
    <citation type="journal article" date="2011" name="Proc. Natl. Acad. Sci. U.S.A.">
        <title>Evolutionary erosion of yeast sex chromosomes by mating-type switching accidents.</title>
        <authorList>
            <person name="Gordon J.L."/>
            <person name="Armisen D."/>
            <person name="Proux-Wera E."/>
            <person name="Oheigeartaigh S.S."/>
            <person name="Byrne K.P."/>
            <person name="Wolfe K.H."/>
        </authorList>
    </citation>
    <scope>NUCLEOTIDE SEQUENCE [LARGE SCALE GENOMIC DNA]</scope>
    <source>
        <strain evidence="14">ATCC 10662 / CBS 1146 / NBRC 0425 / NCYC 2629 / NRRL Y-866</strain>
    </source>
</reference>
<evidence type="ECO:0000256" key="6">
    <source>
        <dbReference type="ARBA" id="ARBA00023110"/>
    </source>
</evidence>
<dbReference type="HOGENOM" id="CLU_018791_2_0_1"/>
<name>G8ZSJ6_TORDE</name>
<dbReference type="Proteomes" id="UP000005627">
    <property type="component" value="Chromosome 3"/>
</dbReference>
<dbReference type="GO" id="GO:0006357">
    <property type="term" value="P:regulation of transcription by RNA polymerase II"/>
    <property type="evidence" value="ECO:0007669"/>
    <property type="project" value="EnsemblFungi"/>
</dbReference>
<evidence type="ECO:0000256" key="2">
    <source>
        <dbReference type="ARBA" id="ARBA00002388"/>
    </source>
</evidence>
<dbReference type="SUPFAM" id="SSF50891">
    <property type="entry name" value="Cyclophilin-like"/>
    <property type="match status" value="1"/>
</dbReference>
<accession>G8ZSJ6</accession>
<dbReference type="Gene3D" id="2.40.100.10">
    <property type="entry name" value="Cyclophilin-like"/>
    <property type="match status" value="1"/>
</dbReference>
<evidence type="ECO:0000256" key="3">
    <source>
        <dbReference type="ARBA" id="ARBA00004123"/>
    </source>
</evidence>
<dbReference type="GO" id="GO:0003723">
    <property type="term" value="F:RNA binding"/>
    <property type="evidence" value="ECO:0007669"/>
    <property type="project" value="UniProtKB-UniRule"/>
</dbReference>
<dbReference type="InterPro" id="IPR035542">
    <property type="entry name" value="CRIP"/>
</dbReference>
<evidence type="ECO:0000256" key="5">
    <source>
        <dbReference type="ARBA" id="ARBA00022884"/>
    </source>
</evidence>
<dbReference type="InterPro" id="IPR012677">
    <property type="entry name" value="Nucleotide-bd_a/b_plait_sf"/>
</dbReference>
<comment type="function">
    <text evidence="2 10">PPIases accelerate the folding of proteins. It catalyzes the cis-trans isomerization of proline imidic peptide bonds in oligopeptides.</text>
</comment>
<keyword evidence="5 9" id="KW-0694">RNA-binding</keyword>
<dbReference type="InterPro" id="IPR000504">
    <property type="entry name" value="RRM_dom"/>
</dbReference>
<dbReference type="PROSITE" id="PS50102">
    <property type="entry name" value="RRM"/>
    <property type="match status" value="1"/>
</dbReference>
<evidence type="ECO:0000256" key="7">
    <source>
        <dbReference type="ARBA" id="ARBA00023235"/>
    </source>
</evidence>
<comment type="catalytic activity">
    <reaction evidence="1 10">
        <text>[protein]-peptidylproline (omega=180) = [protein]-peptidylproline (omega=0)</text>
        <dbReference type="Rhea" id="RHEA:16237"/>
        <dbReference type="Rhea" id="RHEA-COMP:10747"/>
        <dbReference type="Rhea" id="RHEA-COMP:10748"/>
        <dbReference type="ChEBI" id="CHEBI:83833"/>
        <dbReference type="ChEBI" id="CHEBI:83834"/>
        <dbReference type="EC" id="5.2.1.8"/>
    </reaction>
</comment>
<comment type="similarity">
    <text evidence="4 10">Belongs to the cyclophilin-type PPIase family. PPIL4 subfamily.</text>
</comment>
<protein>
    <recommendedName>
        <fullName evidence="10">Peptidyl-prolyl cis-trans isomerase</fullName>
        <shortName evidence="10">PPIase</shortName>
        <ecNumber evidence="10">5.2.1.8</ecNumber>
    </recommendedName>
</protein>
<dbReference type="STRING" id="1076872.G8ZSJ6"/>
<dbReference type="GO" id="GO:0003755">
    <property type="term" value="F:peptidyl-prolyl cis-trans isomerase activity"/>
    <property type="evidence" value="ECO:0007669"/>
    <property type="project" value="UniProtKB-UniRule"/>
</dbReference>
<evidence type="ECO:0000313" key="14">
    <source>
        <dbReference type="Proteomes" id="UP000005627"/>
    </source>
</evidence>
<dbReference type="PANTHER" id="PTHR45843:SF1">
    <property type="entry name" value="PEPTIDYL-PROLYL CIS-TRANS ISOMERASE-LIKE 4"/>
    <property type="match status" value="1"/>
</dbReference>
<dbReference type="PANTHER" id="PTHR45843">
    <property type="entry name" value="PEPTIDYL-PROLYL CIS-TRANS ISOMERASE-LIKE 4"/>
    <property type="match status" value="1"/>
</dbReference>
<gene>
    <name evidence="13" type="primary">TDEL0C05990</name>
    <name evidence="13" type="ORF">TDEL_0C05990</name>
</gene>
<evidence type="ECO:0000259" key="12">
    <source>
        <dbReference type="PROSITE" id="PS50102"/>
    </source>
</evidence>
<feature type="domain" description="PPIase cyclophilin-type" evidence="11">
    <location>
        <begin position="6"/>
        <end position="183"/>
    </location>
</feature>
<dbReference type="Pfam" id="PF00160">
    <property type="entry name" value="Pro_isomerase"/>
    <property type="match status" value="1"/>
</dbReference>
<organism evidence="13 14">
    <name type="scientific">Torulaspora delbrueckii</name>
    <name type="common">Yeast</name>
    <name type="synonym">Candida colliculosa</name>
    <dbReference type="NCBI Taxonomy" id="4950"/>
    <lineage>
        <taxon>Eukaryota</taxon>
        <taxon>Fungi</taxon>
        <taxon>Dikarya</taxon>
        <taxon>Ascomycota</taxon>
        <taxon>Saccharomycotina</taxon>
        <taxon>Saccharomycetes</taxon>
        <taxon>Saccharomycetales</taxon>
        <taxon>Saccharomycetaceae</taxon>
        <taxon>Torulaspora</taxon>
    </lineage>
</organism>
<evidence type="ECO:0000256" key="8">
    <source>
        <dbReference type="ARBA" id="ARBA00023242"/>
    </source>
</evidence>
<dbReference type="InterPro" id="IPR035979">
    <property type="entry name" value="RBD_domain_sf"/>
</dbReference>
<dbReference type="InterPro" id="IPR002130">
    <property type="entry name" value="Cyclophilin-type_PPIase_dom"/>
</dbReference>
<dbReference type="AlphaFoldDB" id="G8ZSJ6"/>
<dbReference type="RefSeq" id="XP_003680699.1">
    <property type="nucleotide sequence ID" value="XM_003680651.1"/>
</dbReference>
<dbReference type="InterPro" id="IPR029000">
    <property type="entry name" value="Cyclophilin-like_dom_sf"/>
</dbReference>
<comment type="subcellular location">
    <subcellularLocation>
        <location evidence="3 10">Nucleus</location>
    </subcellularLocation>
</comment>
<dbReference type="SUPFAM" id="SSF54928">
    <property type="entry name" value="RNA-binding domain, RBD"/>
    <property type="match status" value="1"/>
</dbReference>
<sequence>MSVLIETTIGDVVVELDCKSFQIESYNFLKLCKSNVYQYQCLYNIHKDRLVEFGNPLVGFEDRKELRVHNTSIEGVLRSHHLDEIRPELIKTTKDPADQDNGFLQVRKGRLGMKISRQPNGSLTLIGSQALLTLNDDREEFQDIIFFGTVLQDSIKTLDFINAMAVDSTRRPLVDVRIRKMHVIHDPFPDPPNLHTLNITVPSKDVRLPEDVIKTFHLDPEKQEIHSYIRRKELSLEIMGDVPGVGIKPSERVLFICRLNPSTKAKDIATIFHRFGEVHSVEIVRDKESGRSLCYGFIEFNDRKACESAYKNMNGVLIDDKRIKVDFSQSLSRNQRR</sequence>
<dbReference type="InParanoid" id="G8ZSJ6"/>
<proteinExistence type="inferred from homology"/>
<dbReference type="GeneID" id="11501906"/>
<evidence type="ECO:0000259" key="11">
    <source>
        <dbReference type="PROSITE" id="PS50072"/>
    </source>
</evidence>
<dbReference type="PROSITE" id="PS50072">
    <property type="entry name" value="CSA_PPIASE_2"/>
    <property type="match status" value="1"/>
</dbReference>
<evidence type="ECO:0000256" key="9">
    <source>
        <dbReference type="PROSITE-ProRule" id="PRU00176"/>
    </source>
</evidence>
<evidence type="ECO:0000256" key="1">
    <source>
        <dbReference type="ARBA" id="ARBA00000971"/>
    </source>
</evidence>
<dbReference type="GO" id="GO:0005634">
    <property type="term" value="C:nucleus"/>
    <property type="evidence" value="ECO:0007669"/>
    <property type="project" value="UniProtKB-SubCell"/>
</dbReference>
<dbReference type="KEGG" id="tdl:TDEL_0C05990"/>
<keyword evidence="14" id="KW-1185">Reference proteome</keyword>
<dbReference type="SMART" id="SM00360">
    <property type="entry name" value="RRM"/>
    <property type="match status" value="1"/>
</dbReference>
<evidence type="ECO:0000313" key="13">
    <source>
        <dbReference type="EMBL" id="CCE91488.1"/>
    </source>
</evidence>
<dbReference type="EMBL" id="HE616744">
    <property type="protein sequence ID" value="CCE91488.1"/>
    <property type="molecule type" value="Genomic_DNA"/>
</dbReference>
<keyword evidence="6 10" id="KW-0697">Rotamase</keyword>
<dbReference type="Pfam" id="PF00076">
    <property type="entry name" value="RRM_1"/>
    <property type="match status" value="1"/>
</dbReference>
<dbReference type="EC" id="5.2.1.8" evidence="10"/>
<dbReference type="GO" id="GO:0000785">
    <property type="term" value="C:chromatin"/>
    <property type="evidence" value="ECO:0007669"/>
    <property type="project" value="EnsemblFungi"/>
</dbReference>
<dbReference type="Gene3D" id="3.30.70.330">
    <property type="match status" value="1"/>
</dbReference>
<keyword evidence="8 10" id="KW-0539">Nucleus</keyword>
<dbReference type="OrthoDB" id="2083at2759"/>
<keyword evidence="7 10" id="KW-0413">Isomerase</keyword>
<feature type="domain" description="RRM" evidence="12">
    <location>
        <begin position="252"/>
        <end position="330"/>
    </location>
</feature>